<gene>
    <name evidence="2" type="ORF">NE237_011167</name>
</gene>
<sequence length="153" mass="18454">MQERFPSKHHHELLRKPSEHLQDRRRIPHERRRHRKSRRRDIINTRFYVVGYPLDEMKRDLVLNVEHLLIDLFCTHLSTEHRRRCKIPAVTWVSGTHHVLGVPHLLGELRDGEGSLLLEIRWFRSPTEIHNQSFQRLIKVGFTMTLRVKMAMH</sequence>
<protein>
    <submittedName>
        <fullName evidence="2">Uncharacterized protein</fullName>
    </submittedName>
</protein>
<dbReference type="OrthoDB" id="8043378at2759"/>
<dbReference type="EMBL" id="JAMYWD010000011">
    <property type="protein sequence ID" value="KAJ4954384.1"/>
    <property type="molecule type" value="Genomic_DNA"/>
</dbReference>
<accession>A0A9Q0GZD4</accession>
<keyword evidence="3" id="KW-1185">Reference proteome</keyword>
<evidence type="ECO:0000313" key="3">
    <source>
        <dbReference type="Proteomes" id="UP001141806"/>
    </source>
</evidence>
<evidence type="ECO:0000256" key="1">
    <source>
        <dbReference type="SAM" id="MobiDB-lite"/>
    </source>
</evidence>
<reference evidence="2" key="1">
    <citation type="journal article" date="2023" name="Plant J.">
        <title>The genome of the king protea, Protea cynaroides.</title>
        <authorList>
            <person name="Chang J."/>
            <person name="Duong T.A."/>
            <person name="Schoeman C."/>
            <person name="Ma X."/>
            <person name="Roodt D."/>
            <person name="Barker N."/>
            <person name="Li Z."/>
            <person name="Van de Peer Y."/>
            <person name="Mizrachi E."/>
        </authorList>
    </citation>
    <scope>NUCLEOTIDE SEQUENCE</scope>
    <source>
        <tissue evidence="2">Young leaves</tissue>
    </source>
</reference>
<comment type="caution">
    <text evidence="2">The sequence shown here is derived from an EMBL/GenBank/DDBJ whole genome shotgun (WGS) entry which is preliminary data.</text>
</comment>
<name>A0A9Q0GZD4_9MAGN</name>
<evidence type="ECO:0000313" key="2">
    <source>
        <dbReference type="EMBL" id="KAJ4954384.1"/>
    </source>
</evidence>
<dbReference type="Proteomes" id="UP001141806">
    <property type="component" value="Unassembled WGS sequence"/>
</dbReference>
<proteinExistence type="predicted"/>
<organism evidence="2 3">
    <name type="scientific">Protea cynaroides</name>
    <dbReference type="NCBI Taxonomy" id="273540"/>
    <lineage>
        <taxon>Eukaryota</taxon>
        <taxon>Viridiplantae</taxon>
        <taxon>Streptophyta</taxon>
        <taxon>Embryophyta</taxon>
        <taxon>Tracheophyta</taxon>
        <taxon>Spermatophyta</taxon>
        <taxon>Magnoliopsida</taxon>
        <taxon>Proteales</taxon>
        <taxon>Proteaceae</taxon>
        <taxon>Protea</taxon>
    </lineage>
</organism>
<dbReference type="AlphaFoldDB" id="A0A9Q0GZD4"/>
<feature type="region of interest" description="Disordered" evidence="1">
    <location>
        <begin position="1"/>
        <end position="37"/>
    </location>
</feature>
<feature type="compositionally biased region" description="Basic residues" evidence="1">
    <location>
        <begin position="26"/>
        <end position="37"/>
    </location>
</feature>
<feature type="compositionally biased region" description="Basic and acidic residues" evidence="1">
    <location>
        <begin position="14"/>
        <end position="25"/>
    </location>
</feature>